<feature type="transmembrane region" description="Helical" evidence="1">
    <location>
        <begin position="5"/>
        <end position="25"/>
    </location>
</feature>
<dbReference type="InterPro" id="IPR019681">
    <property type="entry name" value="DUF2530"/>
</dbReference>
<dbReference type="AlphaFoldDB" id="A0A6J6FGT8"/>
<evidence type="ECO:0000256" key="1">
    <source>
        <dbReference type="SAM" id="Phobius"/>
    </source>
</evidence>
<keyword evidence="1" id="KW-0812">Transmembrane</keyword>
<protein>
    <submittedName>
        <fullName evidence="2">Unannotated protein</fullName>
    </submittedName>
</protein>
<gene>
    <name evidence="2" type="ORF">UFOPK1776_00463</name>
</gene>
<accession>A0A6J6FGT8</accession>
<name>A0A6J6FGT8_9ZZZZ</name>
<reference evidence="2" key="1">
    <citation type="submission" date="2020-05" db="EMBL/GenBank/DDBJ databases">
        <authorList>
            <person name="Chiriac C."/>
            <person name="Salcher M."/>
            <person name="Ghai R."/>
            <person name="Kavagutti S V."/>
        </authorList>
    </citation>
    <scope>NUCLEOTIDE SEQUENCE</scope>
</reference>
<keyword evidence="1" id="KW-1133">Transmembrane helix</keyword>
<keyword evidence="1" id="KW-0472">Membrane</keyword>
<dbReference type="Pfam" id="PF10745">
    <property type="entry name" value="DUF2530"/>
    <property type="match status" value="1"/>
</dbReference>
<sequence>MKEAIFVIAMGIVLWIIALVFAIVMNADSKILWICVVGALLGGIGLRYTIKRGARGQL</sequence>
<organism evidence="2">
    <name type="scientific">freshwater metagenome</name>
    <dbReference type="NCBI Taxonomy" id="449393"/>
    <lineage>
        <taxon>unclassified sequences</taxon>
        <taxon>metagenomes</taxon>
        <taxon>ecological metagenomes</taxon>
    </lineage>
</organism>
<proteinExistence type="predicted"/>
<feature type="transmembrane region" description="Helical" evidence="1">
    <location>
        <begin position="31"/>
        <end position="50"/>
    </location>
</feature>
<evidence type="ECO:0000313" key="2">
    <source>
        <dbReference type="EMBL" id="CAB4588196.1"/>
    </source>
</evidence>
<dbReference type="EMBL" id="CAEZUC010000053">
    <property type="protein sequence ID" value="CAB4588196.1"/>
    <property type="molecule type" value="Genomic_DNA"/>
</dbReference>